<feature type="compositionally biased region" description="Low complexity" evidence="1">
    <location>
        <begin position="101"/>
        <end position="117"/>
    </location>
</feature>
<accession>A0A6G0X3D2</accession>
<reference evidence="2 3" key="1">
    <citation type="submission" date="2019-07" db="EMBL/GenBank/DDBJ databases">
        <title>Genomics analysis of Aphanomyces spp. identifies a new class of oomycete effector associated with host adaptation.</title>
        <authorList>
            <person name="Gaulin E."/>
        </authorList>
    </citation>
    <scope>NUCLEOTIDE SEQUENCE [LARGE SCALE GENOMIC DNA]</scope>
    <source>
        <strain evidence="2 3">ATCC 201684</strain>
    </source>
</reference>
<organism evidence="2 3">
    <name type="scientific">Aphanomyces euteiches</name>
    <dbReference type="NCBI Taxonomy" id="100861"/>
    <lineage>
        <taxon>Eukaryota</taxon>
        <taxon>Sar</taxon>
        <taxon>Stramenopiles</taxon>
        <taxon>Oomycota</taxon>
        <taxon>Saprolegniomycetes</taxon>
        <taxon>Saprolegniales</taxon>
        <taxon>Verrucalvaceae</taxon>
        <taxon>Aphanomyces</taxon>
    </lineage>
</organism>
<evidence type="ECO:0000313" key="3">
    <source>
        <dbReference type="Proteomes" id="UP000481153"/>
    </source>
</evidence>
<dbReference type="AlphaFoldDB" id="A0A6G0X3D2"/>
<sequence length="183" mass="20145">MAASKCCFGGCTNDAFVHGKCRFHRYRHFCSVDKCMNQAYARRLCVSHGGRRECKTAGCTGNARSRGYCCKHSLRPSSSATDHTTQHRRQLMPCQSSTQINSSGSPAPSSSTDNSTSVDERSDSEVETLDMHHAANQLKLIEVSTWTEPDNAAPFPSCLPFDVTVVDGFLSEMPMSIVWSLKI</sequence>
<comment type="caution">
    <text evidence="2">The sequence shown here is derived from an EMBL/GenBank/DDBJ whole genome shotgun (WGS) entry which is preliminary data.</text>
</comment>
<dbReference type="VEuPathDB" id="FungiDB:AeMF1_020793"/>
<evidence type="ECO:0000256" key="1">
    <source>
        <dbReference type="SAM" id="MobiDB-lite"/>
    </source>
</evidence>
<dbReference type="EMBL" id="VJMJ01000114">
    <property type="protein sequence ID" value="KAF0734427.1"/>
    <property type="molecule type" value="Genomic_DNA"/>
</dbReference>
<evidence type="ECO:0000313" key="2">
    <source>
        <dbReference type="EMBL" id="KAF0734427.1"/>
    </source>
</evidence>
<keyword evidence="3" id="KW-1185">Reference proteome</keyword>
<gene>
    <name evidence="2" type="ORF">Ae201684_008887</name>
</gene>
<name>A0A6G0X3D2_9STRA</name>
<proteinExistence type="predicted"/>
<dbReference type="Proteomes" id="UP000481153">
    <property type="component" value="Unassembled WGS sequence"/>
</dbReference>
<feature type="region of interest" description="Disordered" evidence="1">
    <location>
        <begin position="96"/>
        <end position="126"/>
    </location>
</feature>
<protein>
    <submittedName>
        <fullName evidence="2">Uncharacterized protein</fullName>
    </submittedName>
</protein>